<dbReference type="EMBL" id="UZAM01010973">
    <property type="protein sequence ID" value="VDP14410.1"/>
    <property type="molecule type" value="Genomic_DNA"/>
</dbReference>
<dbReference type="InterPro" id="IPR000372">
    <property type="entry name" value="LRRNT"/>
</dbReference>
<dbReference type="SUPFAM" id="SSF52058">
    <property type="entry name" value="L domain-like"/>
    <property type="match status" value="1"/>
</dbReference>
<keyword evidence="6" id="KW-1185">Reference proteome</keyword>
<dbReference type="InterPro" id="IPR032675">
    <property type="entry name" value="LRR_dom_sf"/>
</dbReference>
<dbReference type="PANTHER" id="PTHR24369">
    <property type="entry name" value="ANTIGEN BSP, PUTATIVE-RELATED"/>
    <property type="match status" value="1"/>
</dbReference>
<protein>
    <submittedName>
        <fullName evidence="7">LRRNT domain-containing protein</fullName>
    </submittedName>
</protein>
<accession>A0A183IW22</accession>
<evidence type="ECO:0000313" key="5">
    <source>
        <dbReference type="EMBL" id="VDP14410.1"/>
    </source>
</evidence>
<proteinExistence type="predicted"/>
<feature type="domain" description="LRRNT" evidence="4">
    <location>
        <begin position="20"/>
        <end position="52"/>
    </location>
</feature>
<dbReference type="InterPro" id="IPR001611">
    <property type="entry name" value="Leu-rich_rpt"/>
</dbReference>
<dbReference type="PANTHER" id="PTHR24369:SF210">
    <property type="entry name" value="CHAOPTIN-RELATED"/>
    <property type="match status" value="1"/>
</dbReference>
<sequence>MTPVVFIAEGGFYASEFHAECPYPCVCEGLTVSCANKDLTDVPVNIPPETQRLDLQENRIAVIRKSDFMNLKNLKILQLMENHIHTVEPDAFNDLIELERM</sequence>
<evidence type="ECO:0000256" key="2">
    <source>
        <dbReference type="ARBA" id="ARBA00022729"/>
    </source>
</evidence>
<reference evidence="7" key="1">
    <citation type="submission" date="2016-06" db="UniProtKB">
        <authorList>
            <consortium name="WormBaseParasite"/>
        </authorList>
    </citation>
    <scope>IDENTIFICATION</scope>
</reference>
<keyword evidence="2" id="KW-0732">Signal</keyword>
<dbReference type="AlphaFoldDB" id="A0A183IW22"/>
<dbReference type="OrthoDB" id="5867243at2759"/>
<dbReference type="WBParaSite" id="SBAD_0000811201-mRNA-1">
    <property type="protein sequence ID" value="SBAD_0000811201-mRNA-1"/>
    <property type="gene ID" value="SBAD_0000811201"/>
</dbReference>
<evidence type="ECO:0000313" key="6">
    <source>
        <dbReference type="Proteomes" id="UP000270296"/>
    </source>
</evidence>
<evidence type="ECO:0000313" key="7">
    <source>
        <dbReference type="WBParaSite" id="SBAD_0000811201-mRNA-1"/>
    </source>
</evidence>
<dbReference type="Proteomes" id="UP000270296">
    <property type="component" value="Unassembled WGS sequence"/>
</dbReference>
<keyword evidence="1" id="KW-0433">Leucine-rich repeat</keyword>
<name>A0A183IW22_9BILA</name>
<reference evidence="5 6" key="2">
    <citation type="submission" date="2018-11" db="EMBL/GenBank/DDBJ databases">
        <authorList>
            <consortium name="Pathogen Informatics"/>
        </authorList>
    </citation>
    <scope>NUCLEOTIDE SEQUENCE [LARGE SCALE GENOMIC DNA]</scope>
</reference>
<dbReference type="InterPro" id="IPR050541">
    <property type="entry name" value="LRR_TM_domain-containing"/>
</dbReference>
<evidence type="ECO:0000256" key="1">
    <source>
        <dbReference type="ARBA" id="ARBA00022614"/>
    </source>
</evidence>
<gene>
    <name evidence="5" type="ORF">SBAD_LOCUS7819</name>
</gene>
<dbReference type="Pfam" id="PF13855">
    <property type="entry name" value="LRR_8"/>
    <property type="match status" value="1"/>
</dbReference>
<evidence type="ECO:0000259" key="4">
    <source>
        <dbReference type="SMART" id="SM00013"/>
    </source>
</evidence>
<dbReference type="SMART" id="SM00013">
    <property type="entry name" value="LRRNT"/>
    <property type="match status" value="1"/>
</dbReference>
<dbReference type="Pfam" id="PF01462">
    <property type="entry name" value="LRRNT"/>
    <property type="match status" value="1"/>
</dbReference>
<evidence type="ECO:0000256" key="3">
    <source>
        <dbReference type="ARBA" id="ARBA00022737"/>
    </source>
</evidence>
<organism evidence="7">
    <name type="scientific">Soboliphyme baturini</name>
    <dbReference type="NCBI Taxonomy" id="241478"/>
    <lineage>
        <taxon>Eukaryota</taxon>
        <taxon>Metazoa</taxon>
        <taxon>Ecdysozoa</taxon>
        <taxon>Nematoda</taxon>
        <taxon>Enoplea</taxon>
        <taxon>Dorylaimia</taxon>
        <taxon>Dioctophymatida</taxon>
        <taxon>Dioctophymatoidea</taxon>
        <taxon>Soboliphymatidae</taxon>
        <taxon>Soboliphyme</taxon>
    </lineage>
</organism>
<dbReference type="GO" id="GO:0005886">
    <property type="term" value="C:plasma membrane"/>
    <property type="evidence" value="ECO:0007669"/>
    <property type="project" value="TreeGrafter"/>
</dbReference>
<dbReference type="Gene3D" id="3.80.10.10">
    <property type="entry name" value="Ribonuclease Inhibitor"/>
    <property type="match status" value="1"/>
</dbReference>
<keyword evidence="3" id="KW-0677">Repeat</keyword>